<dbReference type="Pfam" id="PF00496">
    <property type="entry name" value="SBP_bac_5"/>
    <property type="match status" value="1"/>
</dbReference>
<evidence type="ECO:0000256" key="3">
    <source>
        <dbReference type="ARBA" id="ARBA00022448"/>
    </source>
</evidence>
<keyword evidence="3" id="KW-0813">Transport</keyword>
<proteinExistence type="inferred from homology"/>
<comment type="similarity">
    <text evidence="2">Belongs to the bacterial solute-binding protein 5 family.</text>
</comment>
<feature type="domain" description="Solute-binding protein family 5" evidence="5">
    <location>
        <begin position="105"/>
        <end position="459"/>
    </location>
</feature>
<dbReference type="Gene3D" id="3.10.105.10">
    <property type="entry name" value="Dipeptide-binding Protein, Domain 3"/>
    <property type="match status" value="1"/>
</dbReference>
<evidence type="ECO:0000256" key="2">
    <source>
        <dbReference type="ARBA" id="ARBA00005695"/>
    </source>
</evidence>
<dbReference type="CDD" id="cd08503">
    <property type="entry name" value="PBP2_NikA_DppA_OppA_like_17"/>
    <property type="match status" value="1"/>
</dbReference>
<dbReference type="EMBL" id="JBHTMU010000006">
    <property type="protein sequence ID" value="MFD1341828.1"/>
    <property type="molecule type" value="Genomic_DNA"/>
</dbReference>
<dbReference type="Gene3D" id="3.40.190.10">
    <property type="entry name" value="Periplasmic binding protein-like II"/>
    <property type="match status" value="1"/>
</dbReference>
<comment type="subcellular location">
    <subcellularLocation>
        <location evidence="1">Periplasm</location>
    </subcellularLocation>
</comment>
<dbReference type="InterPro" id="IPR000914">
    <property type="entry name" value="SBP_5_dom"/>
</dbReference>
<dbReference type="InterPro" id="IPR039424">
    <property type="entry name" value="SBP_5"/>
</dbReference>
<keyword evidence="7" id="KW-1185">Reference proteome</keyword>
<dbReference type="InterPro" id="IPR030678">
    <property type="entry name" value="Peptide/Ni-bd"/>
</dbReference>
<accession>A0ABW3ZFX3</accession>
<dbReference type="PANTHER" id="PTHR30290">
    <property type="entry name" value="PERIPLASMIC BINDING COMPONENT OF ABC TRANSPORTER"/>
    <property type="match status" value="1"/>
</dbReference>
<dbReference type="RefSeq" id="WP_386801892.1">
    <property type="nucleotide sequence ID" value="NZ_JBHTMU010000006.1"/>
</dbReference>
<dbReference type="InterPro" id="IPR006311">
    <property type="entry name" value="TAT_signal"/>
</dbReference>
<evidence type="ECO:0000259" key="5">
    <source>
        <dbReference type="Pfam" id="PF00496"/>
    </source>
</evidence>
<organism evidence="6 7">
    <name type="scientific">Litorisediminicola beolgyonensis</name>
    <dbReference type="NCBI Taxonomy" id="1173614"/>
    <lineage>
        <taxon>Bacteria</taxon>
        <taxon>Pseudomonadati</taxon>
        <taxon>Pseudomonadota</taxon>
        <taxon>Alphaproteobacteria</taxon>
        <taxon>Rhodobacterales</taxon>
        <taxon>Paracoccaceae</taxon>
        <taxon>Litorisediminicola</taxon>
    </lineage>
</organism>
<gene>
    <name evidence="6" type="ORF">ACFQ4E_05290</name>
</gene>
<reference evidence="7" key="1">
    <citation type="journal article" date="2019" name="Int. J. Syst. Evol. Microbiol.">
        <title>The Global Catalogue of Microorganisms (GCM) 10K type strain sequencing project: providing services to taxonomists for standard genome sequencing and annotation.</title>
        <authorList>
            <consortium name="The Broad Institute Genomics Platform"/>
            <consortium name="The Broad Institute Genome Sequencing Center for Infectious Disease"/>
            <person name="Wu L."/>
            <person name="Ma J."/>
        </authorList>
    </citation>
    <scope>NUCLEOTIDE SEQUENCE [LARGE SCALE GENOMIC DNA]</scope>
    <source>
        <strain evidence="7">CCUG 62953</strain>
    </source>
</reference>
<dbReference type="SUPFAM" id="SSF53850">
    <property type="entry name" value="Periplasmic binding protein-like II"/>
    <property type="match status" value="1"/>
</dbReference>
<evidence type="ECO:0000313" key="7">
    <source>
        <dbReference type="Proteomes" id="UP001597135"/>
    </source>
</evidence>
<evidence type="ECO:0000313" key="6">
    <source>
        <dbReference type="EMBL" id="MFD1341828.1"/>
    </source>
</evidence>
<name>A0ABW3ZFX3_9RHOB</name>
<dbReference type="PROSITE" id="PS51318">
    <property type="entry name" value="TAT"/>
    <property type="match status" value="1"/>
</dbReference>
<sequence length="554" mass="60003">MSARHPFAARYAAELRSGALSRREFLTRVTALGLTPAAAYALGGFAPAAAQEPIPADAAPGDRILRIQQEVRPLVDPRTADWSEIANVYRGWLEYLVENQADGTLRGMLLEGWEVNADATGYVLRIRPGVTWTTGQPFNAEDVLRLFDYWCDSSVAGNVMSASLASLVDSDSGKLIEGAVRARDELTVEIALPHPDATLIVALSDYPAACVPPRFDPATMLSAPVGTGPFLPVEVTPGSRAILVRDTQHVWWGNTAPDFGPVGLDRIDFVDLGTDPASWIAAAKAGAIDMLYENVGPFIEAADGIGWQRSEVTTGATLVLRGNQTAEISGRKPYAEPKVRRALQRAISNEICLELGYDNRGEVAADHHVSPIQPDYADIGPAPFAPETAPVLIAEAGFEDLEHEVVTLDDGIARATGEAIVALLVDAGIRAKQVVLPGSRFWAGWKSFPLSVTEWNHRPLGIQTLNLAYRSGAVWNESGYANPAFDAALDRALSLADAAERSAVMAELERMLRLDAVIVQPFWRKLFRHYRPGVTGAEMHPSFELHLYKLGLAD</sequence>
<keyword evidence="4" id="KW-0732">Signal</keyword>
<evidence type="ECO:0000256" key="4">
    <source>
        <dbReference type="ARBA" id="ARBA00022729"/>
    </source>
</evidence>
<dbReference type="Proteomes" id="UP001597135">
    <property type="component" value="Unassembled WGS sequence"/>
</dbReference>
<evidence type="ECO:0000256" key="1">
    <source>
        <dbReference type="ARBA" id="ARBA00004418"/>
    </source>
</evidence>
<dbReference type="PIRSF" id="PIRSF002741">
    <property type="entry name" value="MppA"/>
    <property type="match status" value="1"/>
</dbReference>
<comment type="caution">
    <text evidence="6">The sequence shown here is derived from an EMBL/GenBank/DDBJ whole genome shotgun (WGS) entry which is preliminary data.</text>
</comment>
<protein>
    <submittedName>
        <fullName evidence="6">ABC transporter substrate-binding protein</fullName>
    </submittedName>
</protein>
<dbReference type="PANTHER" id="PTHR30290:SF10">
    <property type="entry name" value="PERIPLASMIC OLIGOPEPTIDE-BINDING PROTEIN-RELATED"/>
    <property type="match status" value="1"/>
</dbReference>